<accession>Q0S5I1</accession>
<reference evidence="2" key="1">
    <citation type="journal article" date="2006" name="Proc. Natl. Acad. Sci. U.S.A.">
        <title>The complete genome of Rhodococcus sp. RHA1 provides insights into a catabolic powerhouse.</title>
        <authorList>
            <person name="McLeod M.P."/>
            <person name="Warren R.L."/>
            <person name="Hsiao W.W.L."/>
            <person name="Araki N."/>
            <person name="Myhre M."/>
            <person name="Fernandes C."/>
            <person name="Miyazawa D."/>
            <person name="Wong W."/>
            <person name="Lillquist A.L."/>
            <person name="Wang D."/>
            <person name="Dosanjh M."/>
            <person name="Hara H."/>
            <person name="Petrescu A."/>
            <person name="Morin R.D."/>
            <person name="Yang G."/>
            <person name="Stott J.M."/>
            <person name="Schein J.E."/>
            <person name="Shin H."/>
            <person name="Smailus D."/>
            <person name="Siddiqui A.S."/>
            <person name="Marra M.A."/>
            <person name="Jones S.J.M."/>
            <person name="Holt R."/>
            <person name="Brinkman F.S.L."/>
            <person name="Miyauchi K."/>
            <person name="Fukuda M."/>
            <person name="Davies J.E."/>
            <person name="Mohn W.W."/>
            <person name="Eltis L.D."/>
        </authorList>
    </citation>
    <scope>NUCLEOTIDE SEQUENCE [LARGE SCALE GENOMIC DNA]</scope>
    <source>
        <strain evidence="2">RHA1</strain>
    </source>
</reference>
<dbReference type="AlphaFoldDB" id="Q0S5I1"/>
<gene>
    <name evidence="1" type="ordered locus">RHA1_ro05425</name>
</gene>
<evidence type="ECO:0000313" key="2">
    <source>
        <dbReference type="Proteomes" id="UP000008710"/>
    </source>
</evidence>
<evidence type="ECO:0000313" key="1">
    <source>
        <dbReference type="EMBL" id="ABG97205.1"/>
    </source>
</evidence>
<protein>
    <submittedName>
        <fullName evidence="1">Uncharacterized protein</fullName>
    </submittedName>
</protein>
<organism evidence="1 2">
    <name type="scientific">Rhodococcus jostii (strain RHA1)</name>
    <dbReference type="NCBI Taxonomy" id="101510"/>
    <lineage>
        <taxon>Bacteria</taxon>
        <taxon>Bacillati</taxon>
        <taxon>Actinomycetota</taxon>
        <taxon>Actinomycetes</taxon>
        <taxon>Mycobacteriales</taxon>
        <taxon>Nocardiaceae</taxon>
        <taxon>Rhodococcus</taxon>
    </lineage>
</organism>
<dbReference type="EMBL" id="CP000431">
    <property type="protein sequence ID" value="ABG97205.1"/>
    <property type="molecule type" value="Genomic_DNA"/>
</dbReference>
<dbReference type="Proteomes" id="UP000008710">
    <property type="component" value="Chromosome"/>
</dbReference>
<dbReference type="HOGENOM" id="CLU_3011354_0_0_11"/>
<sequence length="56" mass="6001">MAELMLIENMGSVGVTTMWSAGVEISEWGRNPVGTRGRTAAGSLHWRLVGIATSVR</sequence>
<dbReference type="KEGG" id="rha:RHA1_ro05425"/>
<name>Q0S5I1_RHOJR</name>
<proteinExistence type="predicted"/>